<reference evidence="2" key="1">
    <citation type="submission" date="2016-02" db="EMBL/GenBank/DDBJ databases">
        <title>Halorhodospira halochloris DSM-1059 complete genome, version 2.</title>
        <authorList>
            <person name="Tsukatani Y."/>
        </authorList>
    </citation>
    <scope>NUCLEOTIDE SEQUENCE</scope>
    <source>
        <strain evidence="2">DSM 1059</strain>
    </source>
</reference>
<dbReference type="EMBL" id="AP017372">
    <property type="protein sequence ID" value="BAU56888.1"/>
    <property type="molecule type" value="Genomic_DNA"/>
</dbReference>
<organism evidence="2 3">
    <name type="scientific">Halorhodospira halochloris</name>
    <name type="common">Ectothiorhodospira halochloris</name>
    <dbReference type="NCBI Taxonomy" id="1052"/>
    <lineage>
        <taxon>Bacteria</taxon>
        <taxon>Pseudomonadati</taxon>
        <taxon>Pseudomonadota</taxon>
        <taxon>Gammaproteobacteria</taxon>
        <taxon>Chromatiales</taxon>
        <taxon>Ectothiorhodospiraceae</taxon>
        <taxon>Halorhodospira</taxon>
    </lineage>
</organism>
<dbReference type="AlphaFoldDB" id="A0A120MZL9"/>
<gene>
    <name evidence="2" type="ORF">HH1059_02110</name>
</gene>
<evidence type="ECO:0000259" key="1">
    <source>
        <dbReference type="SMART" id="SM01321"/>
    </source>
</evidence>
<dbReference type="InterPro" id="IPR036515">
    <property type="entry name" value="Transposase_17_sf"/>
</dbReference>
<keyword evidence="3" id="KW-1185">Reference proteome</keyword>
<dbReference type="SUPFAM" id="SSF143422">
    <property type="entry name" value="Transposase IS200-like"/>
    <property type="match status" value="1"/>
</dbReference>
<dbReference type="InterPro" id="IPR002686">
    <property type="entry name" value="Transposase_17"/>
</dbReference>
<name>A0A120MZL9_HALHR</name>
<dbReference type="Proteomes" id="UP000218890">
    <property type="component" value="Chromosome"/>
</dbReference>
<dbReference type="GO" id="GO:0004803">
    <property type="term" value="F:transposase activity"/>
    <property type="evidence" value="ECO:0007669"/>
    <property type="project" value="InterPro"/>
</dbReference>
<accession>A0A120MZL9</accession>
<evidence type="ECO:0000313" key="3">
    <source>
        <dbReference type="Proteomes" id="UP000218890"/>
    </source>
</evidence>
<protein>
    <submittedName>
        <fullName evidence="2">Transposase and inactivated derivatives</fullName>
    </submittedName>
</protein>
<feature type="domain" description="Transposase IS200-like" evidence="1">
    <location>
        <begin position="8"/>
        <end position="121"/>
    </location>
</feature>
<dbReference type="KEGG" id="hhk:HH1059_02110"/>
<dbReference type="Gene3D" id="3.30.70.1290">
    <property type="entry name" value="Transposase IS200-like"/>
    <property type="match status" value="1"/>
</dbReference>
<dbReference type="GO" id="GO:0003677">
    <property type="term" value="F:DNA binding"/>
    <property type="evidence" value="ECO:0007669"/>
    <property type="project" value="InterPro"/>
</dbReference>
<dbReference type="RefSeq" id="WP_096407311.1">
    <property type="nucleotide sequence ID" value="NZ_NRRM01000001.1"/>
</dbReference>
<sequence>MDMEEQNLPHRRVYFVFYTYRRHPWLARPEAVQRLRTAFREVARRRPWVWDGAVILPDAVHGLWSIPAQDPDPRGRWQAAKAHCTRHLRNWPGLPQGRLWQRGVEWHDVAAGEWRHYLDMLHWEPVRRGLAARPECWRYSSYRRCQAAGLYGQPWEQARPLPEISP</sequence>
<dbReference type="GO" id="GO:0006313">
    <property type="term" value="P:DNA transposition"/>
    <property type="evidence" value="ECO:0007669"/>
    <property type="project" value="InterPro"/>
</dbReference>
<dbReference type="NCBIfam" id="NF047646">
    <property type="entry name" value="REP_Tyr_transpos"/>
    <property type="match status" value="1"/>
</dbReference>
<dbReference type="SMART" id="SM01321">
    <property type="entry name" value="Y1_Tnp"/>
    <property type="match status" value="1"/>
</dbReference>
<evidence type="ECO:0000313" key="2">
    <source>
        <dbReference type="EMBL" id="BAU56888.1"/>
    </source>
</evidence>
<proteinExistence type="predicted"/>
<dbReference type="OrthoDB" id="9794403at2"/>